<evidence type="ECO:0000313" key="3">
    <source>
        <dbReference type="Proteomes" id="UP000030649"/>
    </source>
</evidence>
<proteinExistence type="predicted"/>
<dbReference type="GO" id="GO:0003677">
    <property type="term" value="F:DNA binding"/>
    <property type="evidence" value="ECO:0007669"/>
    <property type="project" value="InterPro"/>
</dbReference>
<dbReference type="AlphaFoldDB" id="U1P987"/>
<dbReference type="HOGENOM" id="CLU_706976_0_0_2"/>
<dbReference type="InterPro" id="IPR006935">
    <property type="entry name" value="Helicase/UvrB_N"/>
</dbReference>
<evidence type="ECO:0000313" key="2">
    <source>
        <dbReference type="EMBL" id="ERG90112.1"/>
    </source>
</evidence>
<organism evidence="2 3">
    <name type="scientific">Haloquadratum walsbyi J07HQW1</name>
    <dbReference type="NCBI Taxonomy" id="1238424"/>
    <lineage>
        <taxon>Archaea</taxon>
        <taxon>Methanobacteriati</taxon>
        <taxon>Methanobacteriota</taxon>
        <taxon>Stenosarchaea group</taxon>
        <taxon>Halobacteria</taxon>
        <taxon>Halobacteriales</taxon>
        <taxon>Haloferacaceae</taxon>
        <taxon>Haloquadratum</taxon>
    </lineage>
</organism>
<feature type="domain" description="Helicase/UvrB N-terminal" evidence="1">
    <location>
        <begin position="344"/>
        <end position="390"/>
    </location>
</feature>
<protein>
    <submittedName>
        <fullName evidence="2">DNA or RNA helicase of superfamily II</fullName>
    </submittedName>
</protein>
<dbReference type="Pfam" id="PF04851">
    <property type="entry name" value="ResIII"/>
    <property type="match status" value="1"/>
</dbReference>
<dbReference type="EMBL" id="KE356560">
    <property type="protein sequence ID" value="ERG90112.1"/>
    <property type="molecule type" value="Genomic_DNA"/>
</dbReference>
<dbReference type="STRING" id="1238424.J07HQW1_00125"/>
<dbReference type="SUPFAM" id="SSF52540">
    <property type="entry name" value="P-loop containing nucleoside triphosphate hydrolases"/>
    <property type="match status" value="1"/>
</dbReference>
<dbReference type="Proteomes" id="UP000030649">
    <property type="component" value="Unassembled WGS sequence"/>
</dbReference>
<sequence>MGIRFPPPLFGINNTESRSQCFVNIVEAADQKLSKDELIERAKSVLTKSDGNSYSTQYLRRIIHTYIQLGVLKEGDDHISVYEFATDWQETKIDFAEFLWSAVKRKWAIEGAFPDGIKGLYDIHQVVKHAESPLPRAEILHLLETDHGYEFNTEGIRGYLPLMENLGALESTERGYVTTAPSRFSERLRNADICWQFEQWLKREGANASPPSDRVKRDLGKYVMYRECGGHGRHRMLLDTAREDYLDDSILTDSASAQLRRADKYIEQRNCRRELRDEITDRFDGIDSRLLSGLSTTALGQIAAASNEEEARRIKAGTGSGLSWRDLELKVPVNRDAYTFPDSFELYEWQREAADRWFESTGSQSEHGIAQVITGAGKTVMALEVLQEWLKA</sequence>
<evidence type="ECO:0000259" key="1">
    <source>
        <dbReference type="Pfam" id="PF04851"/>
    </source>
</evidence>
<feature type="non-terminal residue" evidence="2">
    <location>
        <position position="392"/>
    </location>
</feature>
<keyword evidence="2" id="KW-0347">Helicase</keyword>
<dbReference type="InterPro" id="IPR027417">
    <property type="entry name" value="P-loop_NTPase"/>
</dbReference>
<dbReference type="GO" id="GO:0004386">
    <property type="term" value="F:helicase activity"/>
    <property type="evidence" value="ECO:0007669"/>
    <property type="project" value="UniProtKB-KW"/>
</dbReference>
<dbReference type="GO" id="GO:0016787">
    <property type="term" value="F:hydrolase activity"/>
    <property type="evidence" value="ECO:0007669"/>
    <property type="project" value="InterPro"/>
</dbReference>
<dbReference type="GO" id="GO:0005524">
    <property type="term" value="F:ATP binding"/>
    <property type="evidence" value="ECO:0007669"/>
    <property type="project" value="InterPro"/>
</dbReference>
<keyword evidence="2" id="KW-0378">Hydrolase</keyword>
<name>U1P987_9EURY</name>
<keyword evidence="2" id="KW-0067">ATP-binding</keyword>
<reference evidence="2 3" key="1">
    <citation type="journal article" date="2013" name="PLoS ONE">
        <title>Assembly-driven community genomics of a hypersaline microbial ecosystem.</title>
        <authorList>
            <person name="Podell S."/>
            <person name="Ugalde J.A."/>
            <person name="Narasingarao P."/>
            <person name="Banfield J.F."/>
            <person name="Heidelberg K.B."/>
            <person name="Allen E.E."/>
        </authorList>
    </citation>
    <scope>NUCLEOTIDE SEQUENCE [LARGE SCALE GENOMIC DNA]</scope>
    <source>
        <strain evidence="3">J07HQW1</strain>
    </source>
</reference>
<accession>U1P987</accession>
<dbReference type="Gene3D" id="3.40.50.300">
    <property type="entry name" value="P-loop containing nucleotide triphosphate hydrolases"/>
    <property type="match status" value="1"/>
</dbReference>
<keyword evidence="2" id="KW-0547">Nucleotide-binding</keyword>
<gene>
    <name evidence="2" type="ORF">J07HQW1_00125</name>
</gene>